<evidence type="ECO:0000256" key="4">
    <source>
        <dbReference type="ARBA" id="ARBA00022842"/>
    </source>
</evidence>
<dbReference type="InterPro" id="IPR052919">
    <property type="entry name" value="TA_system_RNase"/>
</dbReference>
<reference evidence="7" key="1">
    <citation type="journal article" date="2019" name="Int. J. Syst. Evol. Microbiol.">
        <title>The Global Catalogue of Microorganisms (GCM) 10K type strain sequencing project: providing services to taxonomists for standard genome sequencing and annotation.</title>
        <authorList>
            <consortium name="The Broad Institute Genomics Platform"/>
            <consortium name="The Broad Institute Genome Sequencing Center for Infectious Disease"/>
            <person name="Wu L."/>
            <person name="Ma J."/>
        </authorList>
    </citation>
    <scope>NUCLEOTIDE SEQUENCE [LARGE SCALE GENOMIC DNA]</scope>
    <source>
        <strain evidence="7">JCM 16117</strain>
    </source>
</reference>
<evidence type="ECO:0000313" key="6">
    <source>
        <dbReference type="EMBL" id="GAA2224080.1"/>
    </source>
</evidence>
<evidence type="ECO:0000256" key="1">
    <source>
        <dbReference type="ARBA" id="ARBA00022722"/>
    </source>
</evidence>
<dbReference type="Gene3D" id="3.40.50.1010">
    <property type="entry name" value="5'-nuclease"/>
    <property type="match status" value="1"/>
</dbReference>
<keyword evidence="4" id="KW-0460">Magnesium</keyword>
<keyword evidence="2" id="KW-0479">Metal-binding</keyword>
<dbReference type="PANTHER" id="PTHR36173">
    <property type="entry name" value="RIBONUCLEASE VAPC16-RELATED"/>
    <property type="match status" value="1"/>
</dbReference>
<dbReference type="Proteomes" id="UP001500929">
    <property type="component" value="Unassembled WGS sequence"/>
</dbReference>
<evidence type="ECO:0000259" key="5">
    <source>
        <dbReference type="Pfam" id="PF01850"/>
    </source>
</evidence>
<evidence type="ECO:0000256" key="3">
    <source>
        <dbReference type="ARBA" id="ARBA00022801"/>
    </source>
</evidence>
<keyword evidence="1" id="KW-0540">Nuclease</keyword>
<dbReference type="PANTHER" id="PTHR36173:SF2">
    <property type="entry name" value="RIBONUCLEASE VAPC16"/>
    <property type="match status" value="1"/>
</dbReference>
<protein>
    <submittedName>
        <fullName evidence="6">Type II toxin-antitoxin system VapC family toxin</fullName>
    </submittedName>
</protein>
<dbReference type="CDD" id="cd09872">
    <property type="entry name" value="PIN_Sll0205-like"/>
    <property type="match status" value="1"/>
</dbReference>
<proteinExistence type="predicted"/>
<keyword evidence="3" id="KW-0378">Hydrolase</keyword>
<dbReference type="EMBL" id="BAAAQY010000001">
    <property type="protein sequence ID" value="GAA2224080.1"/>
    <property type="molecule type" value="Genomic_DNA"/>
</dbReference>
<accession>A0ABP5Q685</accession>
<dbReference type="Pfam" id="PF01850">
    <property type="entry name" value="PIN"/>
    <property type="match status" value="1"/>
</dbReference>
<organism evidence="6 7">
    <name type="scientific">Herbiconiux moechotypicola</name>
    <dbReference type="NCBI Taxonomy" id="637393"/>
    <lineage>
        <taxon>Bacteria</taxon>
        <taxon>Bacillati</taxon>
        <taxon>Actinomycetota</taxon>
        <taxon>Actinomycetes</taxon>
        <taxon>Micrococcales</taxon>
        <taxon>Microbacteriaceae</taxon>
        <taxon>Herbiconiux</taxon>
    </lineage>
</organism>
<comment type="caution">
    <text evidence="6">The sequence shown here is derived from an EMBL/GenBank/DDBJ whole genome shotgun (WGS) entry which is preliminary data.</text>
</comment>
<dbReference type="InterPro" id="IPR002716">
    <property type="entry name" value="PIN_dom"/>
</dbReference>
<name>A0ABP5Q685_9MICO</name>
<evidence type="ECO:0000313" key="7">
    <source>
        <dbReference type="Proteomes" id="UP001500929"/>
    </source>
</evidence>
<dbReference type="InterPro" id="IPR041705">
    <property type="entry name" value="PIN_Sll0205"/>
</dbReference>
<dbReference type="RefSeq" id="WP_259477642.1">
    <property type="nucleotide sequence ID" value="NZ_BAAAQY010000001.1"/>
</dbReference>
<evidence type="ECO:0000256" key="2">
    <source>
        <dbReference type="ARBA" id="ARBA00022723"/>
    </source>
</evidence>
<dbReference type="SUPFAM" id="SSF88723">
    <property type="entry name" value="PIN domain-like"/>
    <property type="match status" value="1"/>
</dbReference>
<gene>
    <name evidence="6" type="ORF">GCM10009851_04230</name>
</gene>
<feature type="domain" description="PIN" evidence="5">
    <location>
        <begin position="4"/>
        <end position="122"/>
    </location>
</feature>
<dbReference type="InterPro" id="IPR029060">
    <property type="entry name" value="PIN-like_dom_sf"/>
</dbReference>
<keyword evidence="7" id="KW-1185">Reference proteome</keyword>
<sequence>MRLLLDTHTLFWAVRDPTRIPATATALLTDPGNELLVSSVTPWEMGIKVRSGRFPEAAPFLAALPRYLEALGAAELPISVEHSLVAGQFEWEHRDPFDRMLGAQAIIENAVLVSADAVFATLGGVRLAWR</sequence>